<evidence type="ECO:0000259" key="2">
    <source>
        <dbReference type="Pfam" id="PF17131"/>
    </source>
</evidence>
<sequence>MKQTLLIGLLSTVTLLAASTAVMAETPEEKGLRIAKEADAFDTGYGDFSSNMLMVLTNRAGASSKRVMRAKTLEGAGGKGDKSLSLFDQPADVKGTKMLTFSHGLKPDDQWLYLPALKRVKRINSRNKSGPFMGSEFAFEDLGSQEVEKYTYKFLREEPCGDGNKMKCHVIERIPAYKYSGYTKQVAWIDTQAYRVAKVMFYDRKNALLKTLTAHGYQQYLGKYWRPAKMAMTNHQSGKGTTLQWSDYKFKTGLTARDFNNKSLAR</sequence>
<dbReference type="Pfam" id="PF17131">
    <property type="entry name" value="LolA_like"/>
    <property type="match status" value="1"/>
</dbReference>
<feature type="signal peptide" evidence="1">
    <location>
        <begin position="1"/>
        <end position="24"/>
    </location>
</feature>
<keyword evidence="1" id="KW-0732">Signal</keyword>
<evidence type="ECO:0000313" key="3">
    <source>
        <dbReference type="EMBL" id="CAA6810754.1"/>
    </source>
</evidence>
<dbReference type="Gene3D" id="2.50.20.10">
    <property type="entry name" value="Lipoprotein localisation LolA/LolB/LppX"/>
    <property type="match status" value="1"/>
</dbReference>
<accession>A0A6S6SXA5</accession>
<organism evidence="3">
    <name type="scientific">uncultured Thiotrichaceae bacterium</name>
    <dbReference type="NCBI Taxonomy" id="298394"/>
    <lineage>
        <taxon>Bacteria</taxon>
        <taxon>Pseudomonadati</taxon>
        <taxon>Pseudomonadota</taxon>
        <taxon>Gammaproteobacteria</taxon>
        <taxon>Thiotrichales</taxon>
        <taxon>Thiotrichaceae</taxon>
        <taxon>environmental samples</taxon>
    </lineage>
</organism>
<reference evidence="3" key="1">
    <citation type="submission" date="2020-01" db="EMBL/GenBank/DDBJ databases">
        <authorList>
            <person name="Meier V. D."/>
            <person name="Meier V D."/>
        </authorList>
    </citation>
    <scope>NUCLEOTIDE SEQUENCE</scope>
    <source>
        <strain evidence="3">HLG_WM_MAG_09</strain>
    </source>
</reference>
<dbReference type="CDD" id="cd16329">
    <property type="entry name" value="LolA_like"/>
    <property type="match status" value="1"/>
</dbReference>
<feature type="chain" id="PRO_5027789238" evidence="1">
    <location>
        <begin position="25"/>
        <end position="266"/>
    </location>
</feature>
<dbReference type="AlphaFoldDB" id="A0A6S6SXA5"/>
<name>A0A6S6SXA5_9GAMM</name>
<feature type="domain" description="Uncharacterized protein TP-0789" evidence="2">
    <location>
        <begin position="81"/>
        <end position="266"/>
    </location>
</feature>
<dbReference type="InterPro" id="IPR033399">
    <property type="entry name" value="TP_0789-like"/>
</dbReference>
<proteinExistence type="predicted"/>
<dbReference type="EMBL" id="CACVAT010000156">
    <property type="protein sequence ID" value="CAA6810754.1"/>
    <property type="molecule type" value="Genomic_DNA"/>
</dbReference>
<keyword evidence="3" id="KW-0449">Lipoprotein</keyword>
<evidence type="ECO:0000256" key="1">
    <source>
        <dbReference type="SAM" id="SignalP"/>
    </source>
</evidence>
<protein>
    <submittedName>
        <fullName evidence="3">Outer membrane lipoprotein-sorting protein</fullName>
    </submittedName>
</protein>
<gene>
    <name evidence="3" type="ORF">HELGO_WM81820</name>
</gene>